<evidence type="ECO:0000313" key="4">
    <source>
        <dbReference type="EMBL" id="MCG5031900.1"/>
    </source>
</evidence>
<gene>
    <name evidence="4" type="ORF">MAF45_10680</name>
</gene>
<dbReference type="InterPro" id="IPR035089">
    <property type="entry name" value="Phage_sheath_subtilisin"/>
</dbReference>
<evidence type="ECO:0000256" key="1">
    <source>
        <dbReference type="ARBA" id="ARBA00008005"/>
    </source>
</evidence>
<dbReference type="EMBL" id="JAKNCT010000015">
    <property type="protein sequence ID" value="MCG5031900.1"/>
    <property type="molecule type" value="Genomic_DNA"/>
</dbReference>
<proteinExistence type="inferred from homology"/>
<accession>A0ABS9MTE3</accession>
<dbReference type="RefSeq" id="WP_237980532.1">
    <property type="nucleotide sequence ID" value="NZ_JAKNCT010000015.1"/>
</dbReference>
<comment type="similarity">
    <text evidence="1">Belongs to the myoviridae tail sheath protein family.</text>
</comment>
<sequence length="491" mass="51636">MAVSFSNIPSGIRVPLFYAELDNSQANTATSILKTLLIGQMTKGKATALKPQLVSSSAQGEELFGHGSQLALMNTMYRKNDTFGEVWCIPVADPTGTKASATATISGTPTEAGTINLYIGSVRVAVAVAADDTATAIASAIASAVTANVDLPVTAAAAAGVVTFNAKNAGLVGNDIQLAVNLQGYSAGEELPEGVSVVLTAFSGGTGTPDLAGVVAAMGEEQYDVIACPFADAASLTTLAAELNDASGRWSPMRQLYGHVFTVKRGPVSDLVSFGKSRNNQHETVLGIESAVASSCSEVLGAYAARAASALNNDPARPLQTLELIGVAAAQAGSRFNLSERQSLLTSGIATEYTQGGYMRIERAITTYQTNAFGSADNSYLDDCTLFTLAYILRDLKTVITSKYPRHKLASDGTHFGSGQAVVTPSIIRAELIAEYQKLEEKALVENLDAFKENLIVERNADDPNRVDVLLPPDLVNQLRIFAVLAQFRLN</sequence>
<evidence type="ECO:0000259" key="2">
    <source>
        <dbReference type="Pfam" id="PF04984"/>
    </source>
</evidence>
<organism evidence="4 5">
    <name type="scientific">Mesosutterella porci</name>
    <dbReference type="NCBI Taxonomy" id="2915351"/>
    <lineage>
        <taxon>Bacteria</taxon>
        <taxon>Pseudomonadati</taxon>
        <taxon>Pseudomonadota</taxon>
        <taxon>Betaproteobacteria</taxon>
        <taxon>Burkholderiales</taxon>
        <taxon>Sutterellaceae</taxon>
        <taxon>Mesosutterella</taxon>
    </lineage>
</organism>
<name>A0ABS9MTE3_9BURK</name>
<evidence type="ECO:0000313" key="5">
    <source>
        <dbReference type="Proteomes" id="UP001297600"/>
    </source>
</evidence>
<dbReference type="Pfam" id="PF17482">
    <property type="entry name" value="Phage_sheath_1C"/>
    <property type="match status" value="1"/>
</dbReference>
<comment type="caution">
    <text evidence="4">The sequence shown here is derived from an EMBL/GenBank/DDBJ whole genome shotgun (WGS) entry which is preliminary data.</text>
</comment>
<evidence type="ECO:0000259" key="3">
    <source>
        <dbReference type="Pfam" id="PF17482"/>
    </source>
</evidence>
<dbReference type="Proteomes" id="UP001297600">
    <property type="component" value="Unassembled WGS sequence"/>
</dbReference>
<feature type="domain" description="Tail sheath protein C-terminal" evidence="3">
    <location>
        <begin position="376"/>
        <end position="488"/>
    </location>
</feature>
<feature type="domain" description="Tail sheath protein subtilisin-like" evidence="2">
    <location>
        <begin position="204"/>
        <end position="367"/>
    </location>
</feature>
<dbReference type="InterPro" id="IPR020287">
    <property type="entry name" value="Tail_sheath_C"/>
</dbReference>
<reference evidence="4 5" key="1">
    <citation type="submission" date="2022-02" db="EMBL/GenBank/DDBJ databases">
        <title>Mesosutterella porci, a novel member of the family Sutterellaceae from pig feces.</title>
        <authorList>
            <person name="Wylensek D."/>
            <person name="Clavel T."/>
        </authorList>
    </citation>
    <scope>NUCLEOTIDE SEQUENCE [LARGE SCALE GENOMIC DNA]</scope>
    <source>
        <strain evidence="5">oilRF-744-wt-GAM-9</strain>
    </source>
</reference>
<protein>
    <submittedName>
        <fullName evidence="4">Phage tail sheath subtilisin-like domain-containing protein</fullName>
    </submittedName>
</protein>
<dbReference type="Pfam" id="PF04984">
    <property type="entry name" value="Phage_sheath_1"/>
    <property type="match status" value="1"/>
</dbReference>
<dbReference type="InterPro" id="IPR007067">
    <property type="entry name" value="Tail_sheath"/>
</dbReference>
<dbReference type="PIRSF" id="PIRSF007349">
    <property type="entry name" value="Tsp_L"/>
    <property type="match status" value="1"/>
</dbReference>
<keyword evidence="5" id="KW-1185">Reference proteome</keyword>